<name>A0A7W5H8B6_9BACT</name>
<evidence type="ECO:0000313" key="6">
    <source>
        <dbReference type="EMBL" id="MBB3209303.1"/>
    </source>
</evidence>
<dbReference type="Pfam" id="PF04542">
    <property type="entry name" value="Sigma70_r2"/>
    <property type="match status" value="1"/>
</dbReference>
<keyword evidence="2" id="KW-0805">Transcription regulation</keyword>
<organism evidence="6 7">
    <name type="scientific">Aporhodopirellula rubra</name>
    <dbReference type="NCBI Taxonomy" id="980271"/>
    <lineage>
        <taxon>Bacteria</taxon>
        <taxon>Pseudomonadati</taxon>
        <taxon>Planctomycetota</taxon>
        <taxon>Planctomycetia</taxon>
        <taxon>Pirellulales</taxon>
        <taxon>Pirellulaceae</taxon>
        <taxon>Aporhodopirellula</taxon>
    </lineage>
</organism>
<dbReference type="RefSeq" id="WP_184307782.1">
    <property type="nucleotide sequence ID" value="NZ_JACHXU010000022.1"/>
</dbReference>
<dbReference type="NCBIfam" id="TIGR02937">
    <property type="entry name" value="sigma70-ECF"/>
    <property type="match status" value="1"/>
</dbReference>
<feature type="domain" description="RNA polymerase sigma-70 region 2" evidence="5">
    <location>
        <begin position="14"/>
        <end position="71"/>
    </location>
</feature>
<proteinExistence type="inferred from homology"/>
<accession>A0A7W5H8B6</accession>
<gene>
    <name evidence="6" type="ORF">FHS27_005143</name>
</gene>
<protein>
    <submittedName>
        <fullName evidence="6">RNA polymerase sigma-70 factor (ECF subfamily)</fullName>
    </submittedName>
</protein>
<evidence type="ECO:0000256" key="4">
    <source>
        <dbReference type="ARBA" id="ARBA00023163"/>
    </source>
</evidence>
<evidence type="ECO:0000256" key="3">
    <source>
        <dbReference type="ARBA" id="ARBA00023082"/>
    </source>
</evidence>
<sequence length="173" mass="19957">MDSRQQQAEFVRLLSANHRRIQSFILTLLPDQDLAQDAMQNTSVVMWQKFQQFEAGTDFSAWAFRIARYEVMALTRIRGKVRMIFDESLCESIADDVERHGTNVDVRMQILNECLSMLSAKDSELLTRRYEEGATIKSVAEAVGRPVEGMYKAMSRIHRALFECTRRKLATSE</sequence>
<dbReference type="NCBIfam" id="TIGR02989">
    <property type="entry name" value="Sig-70_gvs1"/>
    <property type="match status" value="1"/>
</dbReference>
<dbReference type="EMBL" id="JACHXU010000022">
    <property type="protein sequence ID" value="MBB3209303.1"/>
    <property type="molecule type" value="Genomic_DNA"/>
</dbReference>
<evidence type="ECO:0000313" key="7">
    <source>
        <dbReference type="Proteomes" id="UP000536179"/>
    </source>
</evidence>
<dbReference type="InterPro" id="IPR014284">
    <property type="entry name" value="RNA_pol_sigma-70_dom"/>
</dbReference>
<keyword evidence="3" id="KW-0731">Sigma factor</keyword>
<evidence type="ECO:0000256" key="2">
    <source>
        <dbReference type="ARBA" id="ARBA00023015"/>
    </source>
</evidence>
<evidence type="ECO:0000256" key="1">
    <source>
        <dbReference type="ARBA" id="ARBA00010641"/>
    </source>
</evidence>
<keyword evidence="7" id="KW-1185">Reference proteome</keyword>
<dbReference type="InterPro" id="IPR036388">
    <property type="entry name" value="WH-like_DNA-bd_sf"/>
</dbReference>
<dbReference type="InterPro" id="IPR013325">
    <property type="entry name" value="RNA_pol_sigma_r2"/>
</dbReference>
<dbReference type="PANTHER" id="PTHR43133:SF51">
    <property type="entry name" value="RNA POLYMERASE SIGMA FACTOR"/>
    <property type="match status" value="1"/>
</dbReference>
<dbReference type="SUPFAM" id="SSF88946">
    <property type="entry name" value="Sigma2 domain of RNA polymerase sigma factors"/>
    <property type="match status" value="1"/>
</dbReference>
<dbReference type="InterPro" id="IPR007627">
    <property type="entry name" value="RNA_pol_sigma70_r2"/>
</dbReference>
<dbReference type="AlphaFoldDB" id="A0A7W5H8B6"/>
<dbReference type="GO" id="GO:0016987">
    <property type="term" value="F:sigma factor activity"/>
    <property type="evidence" value="ECO:0007669"/>
    <property type="project" value="UniProtKB-KW"/>
</dbReference>
<dbReference type="Gene3D" id="1.10.10.10">
    <property type="entry name" value="Winged helix-like DNA-binding domain superfamily/Winged helix DNA-binding domain"/>
    <property type="match status" value="1"/>
</dbReference>
<comment type="caution">
    <text evidence="6">The sequence shown here is derived from an EMBL/GenBank/DDBJ whole genome shotgun (WGS) entry which is preliminary data.</text>
</comment>
<evidence type="ECO:0000259" key="5">
    <source>
        <dbReference type="Pfam" id="PF04542"/>
    </source>
</evidence>
<dbReference type="Gene3D" id="1.10.1740.10">
    <property type="match status" value="1"/>
</dbReference>
<dbReference type="InterPro" id="IPR014331">
    <property type="entry name" value="RNA_pol_sigma70_ECF_RHOBA"/>
</dbReference>
<keyword evidence="4" id="KW-0804">Transcription</keyword>
<reference evidence="6 7" key="1">
    <citation type="submission" date="2020-08" db="EMBL/GenBank/DDBJ databases">
        <title>Genomic Encyclopedia of Type Strains, Phase III (KMG-III): the genomes of soil and plant-associated and newly described type strains.</title>
        <authorList>
            <person name="Whitman W."/>
        </authorList>
    </citation>
    <scope>NUCLEOTIDE SEQUENCE [LARGE SCALE GENOMIC DNA]</scope>
    <source>
        <strain evidence="6 7">CECT 8075</strain>
    </source>
</reference>
<dbReference type="InterPro" id="IPR039425">
    <property type="entry name" value="RNA_pol_sigma-70-like"/>
</dbReference>
<dbReference type="GO" id="GO:0006352">
    <property type="term" value="P:DNA-templated transcription initiation"/>
    <property type="evidence" value="ECO:0007669"/>
    <property type="project" value="InterPro"/>
</dbReference>
<dbReference type="PANTHER" id="PTHR43133">
    <property type="entry name" value="RNA POLYMERASE ECF-TYPE SIGMA FACTO"/>
    <property type="match status" value="1"/>
</dbReference>
<comment type="similarity">
    <text evidence="1">Belongs to the sigma-70 factor family. ECF subfamily.</text>
</comment>
<dbReference type="SUPFAM" id="SSF88659">
    <property type="entry name" value="Sigma3 and sigma4 domains of RNA polymerase sigma factors"/>
    <property type="match status" value="1"/>
</dbReference>
<dbReference type="InterPro" id="IPR013324">
    <property type="entry name" value="RNA_pol_sigma_r3/r4-like"/>
</dbReference>
<dbReference type="Proteomes" id="UP000536179">
    <property type="component" value="Unassembled WGS sequence"/>
</dbReference>